<keyword evidence="2" id="KW-1185">Reference proteome</keyword>
<dbReference type="Proteomes" id="UP000217696">
    <property type="component" value="Chromosome"/>
</dbReference>
<dbReference type="Pfam" id="PF14069">
    <property type="entry name" value="SpoVIF"/>
    <property type="match status" value="1"/>
</dbReference>
<protein>
    <submittedName>
        <fullName evidence="1">Uncharacterized protein</fullName>
    </submittedName>
</protein>
<reference evidence="1 2" key="1">
    <citation type="submission" date="2015-12" db="EMBL/GenBank/DDBJ databases">
        <title>Genome sequence of Aneurinibacillus soli.</title>
        <authorList>
            <person name="Lee J.S."/>
            <person name="Lee K.C."/>
            <person name="Kim K.K."/>
            <person name="Lee B.W."/>
        </authorList>
    </citation>
    <scope>NUCLEOTIDE SEQUENCE [LARGE SCALE GENOMIC DNA]</scope>
    <source>
        <strain evidence="1 2">CB4</strain>
    </source>
</reference>
<dbReference type="OrthoDB" id="2474248at2"/>
<dbReference type="EMBL" id="AP017312">
    <property type="protein sequence ID" value="BAU28908.1"/>
    <property type="molecule type" value="Genomic_DNA"/>
</dbReference>
<gene>
    <name evidence="1" type="ORF">CB4_03085</name>
</gene>
<evidence type="ECO:0000313" key="2">
    <source>
        <dbReference type="Proteomes" id="UP000217696"/>
    </source>
</evidence>
<proteinExistence type="predicted"/>
<dbReference type="RefSeq" id="WP_096466604.1">
    <property type="nucleotide sequence ID" value="NZ_AP017312.1"/>
</dbReference>
<evidence type="ECO:0000313" key="1">
    <source>
        <dbReference type="EMBL" id="BAU28908.1"/>
    </source>
</evidence>
<dbReference type="InterPro" id="IPR025942">
    <property type="entry name" value="SpoVIF"/>
</dbReference>
<dbReference type="AlphaFoldDB" id="A0A0U5BD59"/>
<sequence>MAKIPKRFLEKLQGKNVDTSKLESLAGGIKKSDLADDQKVRQLLRQLAVIANVSMSQEKEDRIVRYIRNHNIQSGDMKTLTGLLKGKL</sequence>
<name>A0A0U5BD59_9BACL</name>
<dbReference type="KEGG" id="asoc:CB4_03085"/>
<organism evidence="1 2">
    <name type="scientific">Aneurinibacillus soli</name>
    <dbReference type="NCBI Taxonomy" id="1500254"/>
    <lineage>
        <taxon>Bacteria</taxon>
        <taxon>Bacillati</taxon>
        <taxon>Bacillota</taxon>
        <taxon>Bacilli</taxon>
        <taxon>Bacillales</taxon>
        <taxon>Paenibacillaceae</taxon>
        <taxon>Aneurinibacillus group</taxon>
        <taxon>Aneurinibacillus</taxon>
    </lineage>
</organism>
<accession>A0A0U5BD59</accession>